<gene>
    <name evidence="1" type="ORF">FOTG_13394</name>
</gene>
<name>X0LBS5_FUSOX</name>
<accession>X0LBS5</accession>
<dbReference type="OrthoDB" id="4062651at2759"/>
<dbReference type="EMBL" id="JH657973">
    <property type="protein sequence ID" value="EXM18456.1"/>
    <property type="molecule type" value="Genomic_DNA"/>
</dbReference>
<dbReference type="Proteomes" id="UP000030701">
    <property type="component" value="Unassembled WGS sequence"/>
</dbReference>
<reference evidence="1" key="2">
    <citation type="submission" date="2012-05" db="EMBL/GenBank/DDBJ databases">
        <title>The Genome Annotation of Fusarium oxysporum Cotton.</title>
        <authorList>
            <consortium name="The Broad Institute Genomics Platform"/>
            <person name="Ma L.-J."/>
            <person name="Corby-Kistler H."/>
            <person name="Broz K."/>
            <person name="Gale L.R."/>
            <person name="Jonkers W."/>
            <person name="O'Donnell K."/>
            <person name="Ploetz R."/>
            <person name="Steinberg C."/>
            <person name="Schwartz D.C."/>
            <person name="VanEtten H."/>
            <person name="Zhou S."/>
            <person name="Young S.K."/>
            <person name="Zeng Q."/>
            <person name="Gargeya S."/>
            <person name="Fitzgerald M."/>
            <person name="Abouelleil A."/>
            <person name="Alvarado L."/>
            <person name="Chapman S.B."/>
            <person name="Gainer-Dewar J."/>
            <person name="Goldberg J."/>
            <person name="Griggs A."/>
            <person name="Gujja S."/>
            <person name="Hansen M."/>
            <person name="Howarth C."/>
            <person name="Imamovic A."/>
            <person name="Ireland A."/>
            <person name="Larimer J."/>
            <person name="McCowan C."/>
            <person name="Murphy C."/>
            <person name="Pearson M."/>
            <person name="Poon T.W."/>
            <person name="Priest M."/>
            <person name="Roberts A."/>
            <person name="Saif S."/>
            <person name="Shea T."/>
            <person name="Sykes S."/>
            <person name="Wortman J."/>
            <person name="Nusbaum C."/>
            <person name="Birren B."/>
        </authorList>
    </citation>
    <scope>NUCLEOTIDE SEQUENCE</scope>
    <source>
        <strain evidence="1">25433</strain>
    </source>
</reference>
<reference evidence="1" key="1">
    <citation type="submission" date="2011-11" db="EMBL/GenBank/DDBJ databases">
        <title>The Genome Sequence of Fusarium oxysporum Cotton.</title>
        <authorList>
            <consortium name="The Broad Institute Genome Sequencing Platform"/>
            <person name="Ma L.-J."/>
            <person name="Gale L.R."/>
            <person name="Schwartz D.C."/>
            <person name="Zhou S."/>
            <person name="Corby-Kistler H."/>
            <person name="Young S.K."/>
            <person name="Zeng Q."/>
            <person name="Gargeya S."/>
            <person name="Fitzgerald M."/>
            <person name="Haas B."/>
            <person name="Abouelleil A."/>
            <person name="Alvarado L."/>
            <person name="Arachchi H.M."/>
            <person name="Berlin A."/>
            <person name="Brown A."/>
            <person name="Chapman S.B."/>
            <person name="Chen Z."/>
            <person name="Dunbar C."/>
            <person name="Freedman E."/>
            <person name="Gearin G."/>
            <person name="Goldberg J."/>
            <person name="Griggs A."/>
            <person name="Gujja S."/>
            <person name="Heiman D."/>
            <person name="Howarth C."/>
            <person name="Larson L."/>
            <person name="Lui A."/>
            <person name="MacDonald P.J.P."/>
            <person name="Montmayeur A."/>
            <person name="Murphy C."/>
            <person name="Neiman D."/>
            <person name="Pearson M."/>
            <person name="Priest M."/>
            <person name="Roberts A."/>
            <person name="Saif S."/>
            <person name="Shea T."/>
            <person name="Shenoy N."/>
            <person name="Sisk P."/>
            <person name="Stolte C."/>
            <person name="Sykes S."/>
            <person name="Wortman J."/>
            <person name="Nusbaum C."/>
            <person name="Birren B."/>
        </authorList>
    </citation>
    <scope>NUCLEOTIDE SEQUENCE [LARGE SCALE GENOMIC DNA]</scope>
    <source>
        <strain evidence="1">25433</strain>
    </source>
</reference>
<protein>
    <submittedName>
        <fullName evidence="1">Uncharacterized protein</fullName>
    </submittedName>
</protein>
<proteinExistence type="predicted"/>
<organism evidence="1">
    <name type="scientific">Fusarium oxysporum f. sp. vasinfectum 25433</name>
    <dbReference type="NCBI Taxonomy" id="1089449"/>
    <lineage>
        <taxon>Eukaryota</taxon>
        <taxon>Fungi</taxon>
        <taxon>Dikarya</taxon>
        <taxon>Ascomycota</taxon>
        <taxon>Pezizomycotina</taxon>
        <taxon>Sordariomycetes</taxon>
        <taxon>Hypocreomycetidae</taxon>
        <taxon>Hypocreales</taxon>
        <taxon>Nectriaceae</taxon>
        <taxon>Fusarium</taxon>
        <taxon>Fusarium oxysporum species complex</taxon>
    </lineage>
</organism>
<evidence type="ECO:0000313" key="1">
    <source>
        <dbReference type="EMBL" id="EXM18456.1"/>
    </source>
</evidence>
<dbReference type="AlphaFoldDB" id="X0LBS5"/>
<sequence>MGDIVETQAMDDVAVYELHSGTGDGADMVFAFNGCLISVSIFPSNGSSTKDTQGQDDRPLQDHLVDLIEKATVCQDDDEYEELVDEVFAVILDAGRPLFCQLISSQDEQTLSKSLNHYLFPPFLHFRLEAPAPTGSVSIIPISSSETNTIHTVDPASDQGFQEELEICQDLPRCTPEEVFATEVFERGARTVTAAVQIQGRDMFCKSSGELGGLYGTRKGRELECLHKIRESFPTGSIRVSQLLGYVHHHDTEHIWAFFDSGCRGADLAISSPLLRHRIRRNGLPKSGKPSSFFTSTD</sequence>
<dbReference type="HOGENOM" id="CLU_035264_2_0_1"/>